<evidence type="ECO:0000256" key="7">
    <source>
        <dbReference type="ARBA" id="ARBA00023128"/>
    </source>
</evidence>
<accession>A0A976FHJ6</accession>
<dbReference type="GO" id="GO:0005743">
    <property type="term" value="C:mitochondrial inner membrane"/>
    <property type="evidence" value="ECO:0007669"/>
    <property type="project" value="UniProtKB-SubCell"/>
</dbReference>
<evidence type="ECO:0000256" key="8">
    <source>
        <dbReference type="ARBA" id="ARBA00023136"/>
    </source>
</evidence>
<dbReference type="InterPro" id="IPR006806">
    <property type="entry name" value="NDUFA5"/>
</dbReference>
<keyword evidence="7" id="KW-0496">Mitochondrion</keyword>
<keyword evidence="5" id="KW-0999">Mitochondrion inner membrane</keyword>
<dbReference type="GO" id="GO:0022904">
    <property type="term" value="P:respiratory electron transport chain"/>
    <property type="evidence" value="ECO:0007669"/>
    <property type="project" value="InterPro"/>
</dbReference>
<dbReference type="GeneID" id="94348939"/>
<dbReference type="Proteomes" id="UP000294530">
    <property type="component" value="Unassembled WGS sequence"/>
</dbReference>
<dbReference type="KEGG" id="blac:94348939"/>
<keyword evidence="8" id="KW-0472">Membrane</keyword>
<comment type="similarity">
    <text evidence="2">Belongs to the complex I NDUFA5 subunit family.</text>
</comment>
<evidence type="ECO:0000256" key="5">
    <source>
        <dbReference type="ARBA" id="ARBA00022792"/>
    </source>
</evidence>
<name>A0A976FHJ6_BRELC</name>
<dbReference type="PANTHER" id="PTHR12653:SF0">
    <property type="entry name" value="NADH DEHYDROGENASE [UBIQUINONE] 1 ALPHA SUBCOMPLEX SUBUNIT 5"/>
    <property type="match status" value="1"/>
</dbReference>
<keyword evidence="3" id="KW-0813">Transport</keyword>
<comment type="caution">
    <text evidence="9">The sequence shown here is derived from an EMBL/GenBank/DDBJ whole genome shotgun (WGS) entry which is preliminary data.</text>
</comment>
<comment type="subcellular location">
    <subcellularLocation>
        <location evidence="1">Mitochondrion inner membrane</location>
        <topology evidence="1">Peripheral membrane protein</topology>
        <orientation evidence="1">Matrix side</orientation>
    </subcellularLocation>
</comment>
<keyword evidence="4" id="KW-0679">Respiratory chain</keyword>
<evidence type="ECO:0000313" key="10">
    <source>
        <dbReference type="Proteomes" id="UP000294530"/>
    </source>
</evidence>
<keyword evidence="6" id="KW-0249">Electron transport</keyword>
<evidence type="ECO:0000256" key="2">
    <source>
        <dbReference type="ARBA" id="ARBA00010261"/>
    </source>
</evidence>
<dbReference type="Pfam" id="PF04716">
    <property type="entry name" value="ETC_C1_NDUFA5"/>
    <property type="match status" value="1"/>
</dbReference>
<dbReference type="PANTHER" id="PTHR12653">
    <property type="entry name" value="NADH-UBIQUINONE OXIDOREDUCTASE 13 KD-B SUBUNIT"/>
    <property type="match status" value="1"/>
</dbReference>
<evidence type="ECO:0000256" key="1">
    <source>
        <dbReference type="ARBA" id="ARBA00004443"/>
    </source>
</evidence>
<evidence type="ECO:0008006" key="11">
    <source>
        <dbReference type="Google" id="ProtNLM"/>
    </source>
</evidence>
<evidence type="ECO:0000313" key="9">
    <source>
        <dbReference type="EMBL" id="TDH66669.1"/>
    </source>
</evidence>
<dbReference type="AlphaFoldDB" id="A0A976FHJ6"/>
<evidence type="ECO:0000256" key="6">
    <source>
        <dbReference type="ARBA" id="ARBA00022982"/>
    </source>
</evidence>
<reference evidence="9 10" key="1">
    <citation type="journal article" date="2021" name="Genome Biol.">
        <title>AFLAP: assembly-free linkage analysis pipeline using k-mers from genome sequencing data.</title>
        <authorList>
            <person name="Fletcher K."/>
            <person name="Zhang L."/>
            <person name="Gil J."/>
            <person name="Han R."/>
            <person name="Cavanaugh K."/>
            <person name="Michelmore R."/>
        </authorList>
    </citation>
    <scope>NUCLEOTIDE SEQUENCE [LARGE SCALE GENOMIC DNA]</scope>
    <source>
        <strain evidence="9 10">SF5</strain>
    </source>
</reference>
<protein>
    <recommendedName>
        <fullName evidence="11">NADH dehydrogenase [ubiquinone] 1 alpha subcomplex subunit 5</fullName>
    </recommendedName>
</protein>
<evidence type="ECO:0000256" key="4">
    <source>
        <dbReference type="ARBA" id="ARBA00022660"/>
    </source>
</evidence>
<keyword evidence="10" id="KW-1185">Reference proteome</keyword>
<evidence type="ECO:0000256" key="3">
    <source>
        <dbReference type="ARBA" id="ARBA00022448"/>
    </source>
</evidence>
<dbReference type="EMBL" id="SHOA02000202">
    <property type="protein sequence ID" value="TDH66669.1"/>
    <property type="molecule type" value="Genomic_DNA"/>
</dbReference>
<dbReference type="RefSeq" id="XP_067816168.1">
    <property type="nucleotide sequence ID" value="XM_067963268.1"/>
</dbReference>
<proteinExistence type="inferred from homology"/>
<gene>
    <name evidence="9" type="ORF">CCR75_005186</name>
</gene>
<organism evidence="9 10">
    <name type="scientific">Bremia lactucae</name>
    <name type="common">Lettuce downy mildew</name>
    <dbReference type="NCBI Taxonomy" id="4779"/>
    <lineage>
        <taxon>Eukaryota</taxon>
        <taxon>Sar</taxon>
        <taxon>Stramenopiles</taxon>
        <taxon>Oomycota</taxon>
        <taxon>Peronosporomycetes</taxon>
        <taxon>Peronosporales</taxon>
        <taxon>Peronosporaceae</taxon>
        <taxon>Bremia</taxon>
    </lineage>
</organism>
<sequence length="116" mass="13474">MFASRVLRMAVTKTSTGLVGLKVNPNARQDLIKIYRRTLEEVKVLPPEAKNYRDVVEQITNFRLNVAESYEDEEVIERQINCGQLEELIEQAEDELSIIPVYIEHELWKSPLESDK</sequence>